<dbReference type="Proteomes" id="UP001230756">
    <property type="component" value="Segment"/>
</dbReference>
<reference evidence="1" key="1">
    <citation type="journal article" date="2021" name="Virus Evol.">
        <title>The discovery, distribution and diversity of DNA viruses associated with Drosophila melanogaster in Europe.</title>
        <authorList>
            <person name="Wallace M.A."/>
            <person name="Coffman K.A."/>
            <person name="Gilbert C."/>
            <person name="Ravindran S."/>
            <person name="Albery G.F."/>
            <person name="Abbott J."/>
            <person name="Argyridou E."/>
            <person name="Bellosta P."/>
            <person name="Betancourt A.J."/>
            <person name="Colinet H."/>
            <person name="Eric K."/>
            <person name="Glaser-Schmitt A."/>
            <person name="Grath S."/>
            <person name="Jelic M."/>
            <person name="Kankare M."/>
            <person name="Kozeretska I."/>
            <person name="Loeschcke V."/>
            <person name="Montchamp-Moreau C."/>
            <person name="Ometto L."/>
            <person name="Onder B.S."/>
            <person name="Orengo D.J."/>
            <person name="Parsch J."/>
            <person name="Pascual M."/>
            <person name="Patenkovic A."/>
            <person name="Puerma E."/>
            <person name="Ritchie M.G."/>
            <person name="Rota-Stabelli O."/>
            <person name="Schou M.F."/>
            <person name="Serga S.V."/>
            <person name="Stamenkovic-Radak M."/>
            <person name="Tanaskovic M."/>
            <person name="Veselinovic M.S."/>
            <person name="Vieira J."/>
            <person name="Vieira C.P."/>
            <person name="Kapun M."/>
            <person name="Flatt T."/>
            <person name="Gonzalez J."/>
            <person name="Staubach F."/>
            <person name="Obbard D.J."/>
        </authorList>
    </citation>
    <scope>NUCLEOTIDE SEQUENCE</scope>
    <source>
        <strain evidence="1">AV-2/AT/Mau/15/50/Pool</strain>
    </source>
</reference>
<dbReference type="EMBL" id="MT496848">
    <property type="protein sequence ID" value="QKS69578.1"/>
    <property type="molecule type" value="Genomic_DNA"/>
</dbReference>
<protein>
    <submittedName>
        <fullName evidence="1">Uncharacterized protein</fullName>
    </submittedName>
</protein>
<evidence type="ECO:0000313" key="2">
    <source>
        <dbReference type="Proteomes" id="UP001230756"/>
    </source>
</evidence>
<organism evidence="1 2">
    <name type="scientific">Drosophila-associated adintovirus 2</name>
    <dbReference type="NCBI Taxonomy" id="2744817"/>
    <lineage>
        <taxon>Viruses</taxon>
        <taxon>Varidnaviria</taxon>
        <taxon>Bamfordvirae</taxon>
        <taxon>Preplasmiviricota</taxon>
        <taxon>Polisuviricotina</taxon>
        <taxon>Polintoviricetes</taxon>
        <taxon>Orthopolintovirales</taxon>
        <taxon>Adintoviridae</taxon>
    </lineage>
</organism>
<proteinExistence type="predicted"/>
<sequence>MSNSDSFIVTLFSNNSLNVFHDNVQSAFTNIVNISQNLGENWEVGISELYLNDLPSTEILLVMENRKSIQNMNKGLIFVYTDIIKPRCVGDKRTRCLRILFHNGAAKMMQFKNIEYYPIENCDVRDISILITDSKGYKVPFKPSSIPIYVTLRFRRICNIL</sequence>
<evidence type="ECO:0000313" key="1">
    <source>
        <dbReference type="EMBL" id="QKS69578.1"/>
    </source>
</evidence>
<accession>A0A7D4ZXD8</accession>
<name>A0A7D4ZXD8_9VIRU</name>